<keyword evidence="2" id="KW-0732">Signal</keyword>
<feature type="transmembrane region" description="Helical" evidence="1">
    <location>
        <begin position="697"/>
        <end position="719"/>
    </location>
</feature>
<dbReference type="Proteomes" id="UP001487740">
    <property type="component" value="Unassembled WGS sequence"/>
</dbReference>
<dbReference type="Pfam" id="PF25898">
    <property type="entry name" value="LolA_2nd_metazoa"/>
    <property type="match status" value="1"/>
</dbReference>
<evidence type="ECO:0000313" key="6">
    <source>
        <dbReference type="Proteomes" id="UP001487740"/>
    </source>
</evidence>
<keyword evidence="1" id="KW-0472">Membrane</keyword>
<dbReference type="EMBL" id="JARAKH010000015">
    <property type="protein sequence ID" value="KAK8396901.1"/>
    <property type="molecule type" value="Genomic_DNA"/>
</dbReference>
<evidence type="ECO:0000256" key="1">
    <source>
        <dbReference type="SAM" id="Phobius"/>
    </source>
</evidence>
<evidence type="ECO:0000256" key="2">
    <source>
        <dbReference type="SAM" id="SignalP"/>
    </source>
</evidence>
<feature type="signal peptide" evidence="2">
    <location>
        <begin position="1"/>
        <end position="24"/>
    </location>
</feature>
<dbReference type="PANTHER" id="PTHR36902">
    <property type="entry name" value="ENRICHED IN SURFACE-LABELED PROTEOME PROTEIN 9"/>
    <property type="match status" value="1"/>
</dbReference>
<feature type="domain" description="LolA-like" evidence="3">
    <location>
        <begin position="286"/>
        <end position="548"/>
    </location>
</feature>
<reference evidence="5 6" key="1">
    <citation type="submission" date="2023-03" db="EMBL/GenBank/DDBJ databases">
        <title>High-quality genome of Scylla paramamosain provides insights in environmental adaptation.</title>
        <authorList>
            <person name="Zhang L."/>
        </authorList>
    </citation>
    <scope>NUCLEOTIDE SEQUENCE [LARGE SCALE GENOMIC DNA]</scope>
    <source>
        <strain evidence="5">LZ_2023a</strain>
        <tissue evidence="5">Muscle</tissue>
    </source>
</reference>
<evidence type="ECO:0000313" key="5">
    <source>
        <dbReference type="EMBL" id="KAK8396901.1"/>
    </source>
</evidence>
<keyword evidence="6" id="KW-1185">Reference proteome</keyword>
<name>A0AAW0UAV2_SCYPA</name>
<proteinExistence type="predicted"/>
<protein>
    <submittedName>
        <fullName evidence="5">Uncharacterized protein</fullName>
    </submittedName>
</protein>
<accession>A0AAW0UAV2</accession>
<keyword evidence="1" id="KW-0812">Transmembrane</keyword>
<keyword evidence="1" id="KW-1133">Transmembrane helix</keyword>
<dbReference type="Pfam" id="PF25899">
    <property type="entry name" value="DUF7959"/>
    <property type="match status" value="1"/>
</dbReference>
<dbReference type="InterPro" id="IPR058265">
    <property type="entry name" value="DUF7959"/>
</dbReference>
<feature type="chain" id="PRO_5043699076" evidence="2">
    <location>
        <begin position="25"/>
        <end position="757"/>
    </location>
</feature>
<evidence type="ECO:0000259" key="4">
    <source>
        <dbReference type="Pfam" id="PF25899"/>
    </source>
</evidence>
<gene>
    <name evidence="5" type="ORF">O3P69_005114</name>
</gene>
<feature type="domain" description="DUF7959" evidence="4">
    <location>
        <begin position="560"/>
        <end position="655"/>
    </location>
</feature>
<dbReference type="InterPro" id="IPR058831">
    <property type="entry name" value="LolA-like_dom_2nd"/>
</dbReference>
<evidence type="ECO:0000259" key="3">
    <source>
        <dbReference type="Pfam" id="PF25898"/>
    </source>
</evidence>
<dbReference type="PANTHER" id="PTHR36902:SF1">
    <property type="entry name" value="ENRICHED IN SURFACE-LABELED PROTEOME PROTEIN 9"/>
    <property type="match status" value="1"/>
</dbReference>
<organism evidence="5 6">
    <name type="scientific">Scylla paramamosain</name>
    <name type="common">Mud crab</name>
    <dbReference type="NCBI Taxonomy" id="85552"/>
    <lineage>
        <taxon>Eukaryota</taxon>
        <taxon>Metazoa</taxon>
        <taxon>Ecdysozoa</taxon>
        <taxon>Arthropoda</taxon>
        <taxon>Crustacea</taxon>
        <taxon>Multicrustacea</taxon>
        <taxon>Malacostraca</taxon>
        <taxon>Eumalacostraca</taxon>
        <taxon>Eucarida</taxon>
        <taxon>Decapoda</taxon>
        <taxon>Pleocyemata</taxon>
        <taxon>Brachyura</taxon>
        <taxon>Eubrachyura</taxon>
        <taxon>Portunoidea</taxon>
        <taxon>Portunidae</taxon>
        <taxon>Portuninae</taxon>
        <taxon>Scylla</taxon>
    </lineage>
</organism>
<comment type="caution">
    <text evidence="5">The sequence shown here is derived from an EMBL/GenBank/DDBJ whole genome shotgun (WGS) entry which is preliminary data.</text>
</comment>
<sequence>MRRNFAVWAAVVVVVAASRCGATGGEPRLTAEEREAAMRRLERKSRDAPLCTPQNAAEESKLMPPLPSSFITNLELTHQEEGKLKVMYGAEAFDRILNKGVLRYELSEGIILTRPHDKQEIIHYNLVNNESLIITTDTSCEDEGQGNCDPKKNCRAESVRAMQKEMKDIFGLGPANGQTGYYGINGILRWPLSLSYEYRGNIQCRGMLCDLFEICMQSEGSMALISYYWSLPDWKVDSNKDQVPLAIEVVSTDKLEPYFTRAVKQRYDFYEFYSNIRPDIDSLEPPADVYCKRRKSQEDPPKNPRFFSYSSETVIPITLSLPIGDGQTGDFEFTTAFTHDGYYDWESKIVTLDYVPWYILGQEYRYELETKEVQEFNQGLTYYMYRHLGTCFIQPIENITSAGDVVVSNNGTVSLLPPWMFEDLDGPWQYNGIHMMRGVEADVWVGQKDLIGFLLHENYVEYYASPLVTDEPIFMEDQPRAAQKFVAPEVWVTPGDLKPGDKVELDKVPMRLERYLNIIAGKPHLINNIFDYQTQPPHTQSIDISPCYPDNAKMRHFLLELPPDSLKQVKGLEDNLLHAAQMAMSEVAVISPLRINREMLDVRDGKTFILFTILPLPAIVGDSPGAKEESDLDTAAQLITSAVDSSKLMIVVHLDGIIASVEPVYVILPAQSIKEVTRNKDNSYVVTTDKGYSSGDMAGLAFGMLILAALLGAGIGVAIQGRSEGQGGLPRVNLARKSNVTATNSISISSDMTVSDI</sequence>
<dbReference type="AlphaFoldDB" id="A0AAW0UAV2"/>